<evidence type="ECO:0000313" key="4">
    <source>
        <dbReference type="Proteomes" id="UP000232149"/>
    </source>
</evidence>
<organism evidence="2 5">
    <name type="scientific">Leptospira adleri</name>
    <dbReference type="NCBI Taxonomy" id="2023186"/>
    <lineage>
        <taxon>Bacteria</taxon>
        <taxon>Pseudomonadati</taxon>
        <taxon>Spirochaetota</taxon>
        <taxon>Spirochaetia</taxon>
        <taxon>Leptospirales</taxon>
        <taxon>Leptospiraceae</taxon>
        <taxon>Leptospira</taxon>
    </lineage>
</organism>
<evidence type="ECO:0000313" key="2">
    <source>
        <dbReference type="EMBL" id="PJZ52704.1"/>
    </source>
</evidence>
<dbReference type="Proteomes" id="UP000232188">
    <property type="component" value="Unassembled WGS sequence"/>
</dbReference>
<keyword evidence="4" id="KW-1185">Reference proteome</keyword>
<evidence type="ECO:0000256" key="1">
    <source>
        <dbReference type="SAM" id="Phobius"/>
    </source>
</evidence>
<name>A0A2M9YMF0_9LEPT</name>
<dbReference type="EMBL" id="NPDU01000026">
    <property type="protein sequence ID" value="PJZ61724.1"/>
    <property type="molecule type" value="Genomic_DNA"/>
</dbReference>
<dbReference type="Proteomes" id="UP000232149">
    <property type="component" value="Unassembled WGS sequence"/>
</dbReference>
<keyword evidence="1" id="KW-1133">Transmembrane helix</keyword>
<evidence type="ECO:0000313" key="5">
    <source>
        <dbReference type="Proteomes" id="UP000232188"/>
    </source>
</evidence>
<proteinExistence type="predicted"/>
<gene>
    <name evidence="3" type="ORF">CH376_11455</name>
    <name evidence="2" type="ORF">CH380_13175</name>
</gene>
<evidence type="ECO:0000313" key="3">
    <source>
        <dbReference type="EMBL" id="PJZ61724.1"/>
    </source>
</evidence>
<dbReference type="EMBL" id="NPDV01000011">
    <property type="protein sequence ID" value="PJZ52704.1"/>
    <property type="molecule type" value="Genomic_DNA"/>
</dbReference>
<accession>A0A2M9YMF0</accession>
<protein>
    <submittedName>
        <fullName evidence="2">Uncharacterized protein</fullName>
    </submittedName>
</protein>
<keyword evidence="1" id="KW-0472">Membrane</keyword>
<reference evidence="4 5" key="1">
    <citation type="submission" date="2017-07" db="EMBL/GenBank/DDBJ databases">
        <title>Leptospira spp. isolated from tropical soils.</title>
        <authorList>
            <person name="Thibeaux R."/>
            <person name="Iraola G."/>
            <person name="Ferres I."/>
            <person name="Bierque E."/>
            <person name="Girault D."/>
            <person name="Soupe-Gilbert M.-E."/>
            <person name="Picardeau M."/>
            <person name="Goarant C."/>
        </authorList>
    </citation>
    <scope>NUCLEOTIDE SEQUENCE [LARGE SCALE GENOMIC DNA]</scope>
    <source>
        <strain evidence="2 5">FH2-B-C1</strain>
        <strain evidence="3 4">FH2-B-D1</strain>
    </source>
</reference>
<feature type="transmembrane region" description="Helical" evidence="1">
    <location>
        <begin position="12"/>
        <end position="31"/>
    </location>
</feature>
<sequence>MRRYSAITVSRIFILLLYGCKISYGFLTAGLPKPDRHDRTRTFAGYEFFLWNCVEGKRIIVYRWEPEMPFLDFDPYHKDEARCQELTEFESKNGILKIRL</sequence>
<keyword evidence="1" id="KW-0812">Transmembrane</keyword>
<comment type="caution">
    <text evidence="2">The sequence shown here is derived from an EMBL/GenBank/DDBJ whole genome shotgun (WGS) entry which is preliminary data.</text>
</comment>
<dbReference type="AlphaFoldDB" id="A0A2M9YMF0"/>